<feature type="transmembrane region" description="Helical" evidence="8">
    <location>
        <begin position="89"/>
        <end position="108"/>
    </location>
</feature>
<dbReference type="InterPro" id="IPR036837">
    <property type="entry name" value="Cation_efflux_CTD_sf"/>
</dbReference>
<dbReference type="EMBL" id="DS989851">
    <property type="protein sequence ID" value="EDX74862.1"/>
    <property type="molecule type" value="Genomic_DNA"/>
</dbReference>
<gene>
    <name evidence="11" type="ORF">MC7420_736</name>
</gene>
<dbReference type="Pfam" id="PF01545">
    <property type="entry name" value="Cation_efflux"/>
    <property type="match status" value="1"/>
</dbReference>
<keyword evidence="3" id="KW-0813">Transport</keyword>
<evidence type="ECO:0000256" key="3">
    <source>
        <dbReference type="ARBA" id="ARBA00022448"/>
    </source>
</evidence>
<dbReference type="HOGENOM" id="CLU_013430_0_0_3"/>
<dbReference type="AlphaFoldDB" id="B4VSR5"/>
<dbReference type="InterPro" id="IPR027469">
    <property type="entry name" value="Cation_efflux_TMD_sf"/>
</dbReference>
<comment type="similarity">
    <text evidence="2">Belongs to the cation diffusion facilitator (CDF) transporter (TC 2.A.4) family. SLC30A subfamily.</text>
</comment>
<evidence type="ECO:0000256" key="8">
    <source>
        <dbReference type="SAM" id="Phobius"/>
    </source>
</evidence>
<evidence type="ECO:0000256" key="4">
    <source>
        <dbReference type="ARBA" id="ARBA00022692"/>
    </source>
</evidence>
<dbReference type="PANTHER" id="PTHR11562">
    <property type="entry name" value="CATION EFFLUX PROTEIN/ ZINC TRANSPORTER"/>
    <property type="match status" value="1"/>
</dbReference>
<dbReference type="NCBIfam" id="TIGR01297">
    <property type="entry name" value="CDF"/>
    <property type="match status" value="1"/>
</dbReference>
<comment type="subcellular location">
    <subcellularLocation>
        <location evidence="1">Membrane</location>
        <topology evidence="1">Multi-pass membrane protein</topology>
    </subcellularLocation>
</comment>
<evidence type="ECO:0000256" key="5">
    <source>
        <dbReference type="ARBA" id="ARBA00022989"/>
    </source>
</evidence>
<feature type="transmembrane region" description="Helical" evidence="8">
    <location>
        <begin position="156"/>
        <end position="182"/>
    </location>
</feature>
<dbReference type="InterPro" id="IPR050681">
    <property type="entry name" value="CDF/SLC30A"/>
</dbReference>
<evidence type="ECO:0000259" key="9">
    <source>
        <dbReference type="Pfam" id="PF01545"/>
    </source>
</evidence>
<feature type="domain" description="Cation efflux protein cytoplasmic" evidence="10">
    <location>
        <begin position="224"/>
        <end position="290"/>
    </location>
</feature>
<feature type="transmembrane region" description="Helical" evidence="8">
    <location>
        <begin position="21"/>
        <end position="42"/>
    </location>
</feature>
<dbReference type="InterPro" id="IPR027470">
    <property type="entry name" value="Cation_efflux_CTD"/>
</dbReference>
<reference evidence="11 12" key="1">
    <citation type="submission" date="2008-07" db="EMBL/GenBank/DDBJ databases">
        <authorList>
            <person name="Tandeau de Marsac N."/>
            <person name="Ferriera S."/>
            <person name="Johnson J."/>
            <person name="Kravitz S."/>
            <person name="Beeson K."/>
            <person name="Sutton G."/>
            <person name="Rogers Y.-H."/>
            <person name="Friedman R."/>
            <person name="Frazier M."/>
            <person name="Venter J.C."/>
        </authorList>
    </citation>
    <scope>NUCLEOTIDE SEQUENCE [LARGE SCALE GENOMIC DNA]</scope>
    <source>
        <strain evidence="11 12">PCC 7420</strain>
    </source>
</reference>
<accession>B4VSR5</accession>
<dbReference type="GO" id="GO:0005886">
    <property type="term" value="C:plasma membrane"/>
    <property type="evidence" value="ECO:0007669"/>
    <property type="project" value="TreeGrafter"/>
</dbReference>
<feature type="domain" description="Cation efflux protein transmembrane" evidence="9">
    <location>
        <begin position="24"/>
        <end position="209"/>
    </location>
</feature>
<keyword evidence="5 8" id="KW-1133">Transmembrane helix</keyword>
<evidence type="ECO:0000256" key="7">
    <source>
        <dbReference type="ARBA" id="ARBA00023136"/>
    </source>
</evidence>
<keyword evidence="12" id="KW-1185">Reference proteome</keyword>
<dbReference type="GO" id="GO:0005385">
    <property type="term" value="F:zinc ion transmembrane transporter activity"/>
    <property type="evidence" value="ECO:0007669"/>
    <property type="project" value="TreeGrafter"/>
</dbReference>
<dbReference type="SUPFAM" id="SSF160240">
    <property type="entry name" value="Cation efflux protein cytoplasmic domain-like"/>
    <property type="match status" value="1"/>
</dbReference>
<dbReference type="PANTHER" id="PTHR11562:SF17">
    <property type="entry name" value="RE54080P-RELATED"/>
    <property type="match status" value="1"/>
</dbReference>
<evidence type="ECO:0000256" key="2">
    <source>
        <dbReference type="ARBA" id="ARBA00008873"/>
    </source>
</evidence>
<keyword evidence="4 8" id="KW-0812">Transmembrane</keyword>
<dbReference type="SUPFAM" id="SSF161111">
    <property type="entry name" value="Cation efflux protein transmembrane domain-like"/>
    <property type="match status" value="1"/>
</dbReference>
<dbReference type="Gene3D" id="1.20.1510.10">
    <property type="entry name" value="Cation efflux protein transmembrane domain"/>
    <property type="match status" value="1"/>
</dbReference>
<dbReference type="OrthoDB" id="9809646at2"/>
<dbReference type="eggNOG" id="COG1230">
    <property type="taxonomic scope" value="Bacteria"/>
</dbReference>
<evidence type="ECO:0000256" key="1">
    <source>
        <dbReference type="ARBA" id="ARBA00004141"/>
    </source>
</evidence>
<dbReference type="Pfam" id="PF16916">
    <property type="entry name" value="ZT_dimer"/>
    <property type="match status" value="1"/>
</dbReference>
<feature type="transmembrane region" description="Helical" evidence="8">
    <location>
        <begin position="188"/>
        <end position="205"/>
    </location>
</feature>
<sequence length="306" mass="33242">MSHNHHHPHHHDHESFNYNRAFAIGLILNGGFVIVEAFSGIFYNSLALMADAGHNLSDVLGLVLAWGANMLSQRSPTKRYTYGFRRSSILAALLNATLVLVAMGAVAWEAVRKFVNPQSVPGGIVIGVALVGVVINTITALLFMSGRQEDMNIRGAFVHMAADALVSVGVVLAGIAIAVTGWLWFDPAVSLVIVVVVVVNTWQLFRESLNLALDAVPEGIEPLAIRTYLTELPEVDQVHDLHIWAMSTTEIALTAHLVIPKGYPGDAFLTRVSQHLHDQFGIEHPTIQIETGDPSQPCTLASENRV</sequence>
<dbReference type="InterPro" id="IPR058533">
    <property type="entry name" value="Cation_efflux_TM"/>
</dbReference>
<dbReference type="RefSeq" id="WP_006101682.1">
    <property type="nucleotide sequence ID" value="NZ_DS989851.1"/>
</dbReference>
<keyword evidence="6" id="KW-0406">Ion transport</keyword>
<evidence type="ECO:0000313" key="12">
    <source>
        <dbReference type="Proteomes" id="UP000003835"/>
    </source>
</evidence>
<keyword evidence="7 8" id="KW-0472">Membrane</keyword>
<dbReference type="Proteomes" id="UP000003835">
    <property type="component" value="Unassembled WGS sequence"/>
</dbReference>
<evidence type="ECO:0000256" key="6">
    <source>
        <dbReference type="ARBA" id="ARBA00023065"/>
    </source>
</evidence>
<proteinExistence type="inferred from homology"/>
<evidence type="ECO:0000259" key="10">
    <source>
        <dbReference type="Pfam" id="PF16916"/>
    </source>
</evidence>
<dbReference type="STRING" id="118168.MC7420_736"/>
<organism evidence="11 12">
    <name type="scientific">Coleofasciculus chthonoplastes PCC 7420</name>
    <dbReference type="NCBI Taxonomy" id="118168"/>
    <lineage>
        <taxon>Bacteria</taxon>
        <taxon>Bacillati</taxon>
        <taxon>Cyanobacteriota</taxon>
        <taxon>Cyanophyceae</taxon>
        <taxon>Coleofasciculales</taxon>
        <taxon>Coleofasciculaceae</taxon>
        <taxon>Coleofasciculus</taxon>
    </lineage>
</organism>
<feature type="transmembrane region" description="Helical" evidence="8">
    <location>
        <begin position="120"/>
        <end position="144"/>
    </location>
</feature>
<name>B4VSR5_9CYAN</name>
<evidence type="ECO:0000313" key="11">
    <source>
        <dbReference type="EMBL" id="EDX74862.1"/>
    </source>
</evidence>
<dbReference type="InterPro" id="IPR002524">
    <property type="entry name" value="Cation_efflux"/>
</dbReference>
<protein>
    <submittedName>
        <fullName evidence="11">Cation efflux family protein</fullName>
    </submittedName>
</protein>